<evidence type="ECO:0000259" key="1">
    <source>
        <dbReference type="Pfam" id="PF18135"/>
    </source>
</evidence>
<dbReference type="InterPro" id="IPR041635">
    <property type="entry name" value="Type_ISP_LLaBIII_C"/>
</dbReference>
<gene>
    <name evidence="2" type="ORF">QDX21_01920</name>
</gene>
<evidence type="ECO:0000313" key="3">
    <source>
        <dbReference type="Proteomes" id="UP001224674"/>
    </source>
</evidence>
<dbReference type="AlphaFoldDB" id="A0AAJ6DCG1"/>
<evidence type="ECO:0000313" key="2">
    <source>
        <dbReference type="EMBL" id="WGH93585.1"/>
    </source>
</evidence>
<dbReference type="RefSeq" id="WP_166769818.1">
    <property type="nucleotide sequence ID" value="NZ_CP122562.1"/>
</dbReference>
<keyword evidence="3" id="KW-1185">Reference proteome</keyword>
<accession>A0AAJ6DCG1</accession>
<name>A0AAJ6DCG1_9MICC</name>
<organism evidence="2 3">
    <name type="scientific">Auritidibacter ignavus</name>
    <dbReference type="NCBI Taxonomy" id="678932"/>
    <lineage>
        <taxon>Bacteria</taxon>
        <taxon>Bacillati</taxon>
        <taxon>Actinomycetota</taxon>
        <taxon>Actinomycetes</taxon>
        <taxon>Micrococcales</taxon>
        <taxon>Micrococcaceae</taxon>
        <taxon>Auritidibacter</taxon>
    </lineage>
</organism>
<sequence length="376" mass="43069">MRVSYQAEPREHRNETDVQKWLGDNPEYLDATRIKWSRSLRNWAARDRQIEISSDTFRRSIYRPFMKSSLAFGSGLNHERSQVPRMFPEAGMENYGFYCLSGGGGHHFAVLAVNVIPDLHLIETGQFFPRFTYEKLDDSSGPSDPQGTFDLTDGRVSGDTVVNGYRRIDNISDDALQRYQAAFGDGVTKDDIFASIYALLHSELYRSTYTADLKRQLPQISLPDTAEDFRKFVEAGEQLLELHIRYEEQPEYSLGEEAVFGDTDDLDFYRVQKLRWGGKSRTPNKTQIVVNDNITLTGIPDEAHEYMLGSRSALEWILDRYQVKTDKDSGIVNDPSDWGLEHGNPRYIVDLIKKITYVSVETVKIVNSLPKLTLRK</sequence>
<reference evidence="2 3" key="1">
    <citation type="submission" date="2023-03" db="EMBL/GenBank/DDBJ databases">
        <title>Complete genome sequences of several Auritidibacter ignavus strains isolated from ear infections.</title>
        <authorList>
            <person name="Baehr T."/>
            <person name="Baumhoegger A.M."/>
        </authorList>
    </citation>
    <scope>NUCLEOTIDE SEQUENCE [LARGE SCALE GENOMIC DNA]</scope>
    <source>
        <strain evidence="2 3">BABAE-6</strain>
    </source>
</reference>
<dbReference type="Proteomes" id="UP001224674">
    <property type="component" value="Chromosome"/>
</dbReference>
<dbReference type="GeneID" id="83694807"/>
<protein>
    <recommendedName>
        <fullName evidence="1">Type ISP restriction-modification enzyme LLaBIII C-terminal specificity domain-containing protein</fullName>
    </recommendedName>
</protein>
<dbReference type="Pfam" id="PF18135">
    <property type="entry name" value="Type_ISP_C"/>
    <property type="match status" value="1"/>
</dbReference>
<proteinExistence type="predicted"/>
<dbReference type="EMBL" id="CP122566">
    <property type="protein sequence ID" value="WGH93585.1"/>
    <property type="molecule type" value="Genomic_DNA"/>
</dbReference>
<feature type="domain" description="Type ISP restriction-modification enzyme LLaBIII C-terminal specificity" evidence="1">
    <location>
        <begin position="22"/>
        <end position="351"/>
    </location>
</feature>